<dbReference type="AlphaFoldDB" id="A0A0D2RRJ2"/>
<feature type="compositionally biased region" description="Low complexity" evidence="1">
    <location>
        <begin position="49"/>
        <end position="58"/>
    </location>
</feature>
<accession>A0A0D2RRJ2</accession>
<dbReference type="Gramene" id="KJB32111">
    <property type="protein sequence ID" value="KJB32111"/>
    <property type="gene ID" value="B456_005G224900"/>
</dbReference>
<sequence length="58" mass="5669">MMVDLGLKAMEVCWATYEVVVVLSSGIEGNGGGSGIKGSGDNGGGNGTGKYANGNGTM</sequence>
<dbReference type="Proteomes" id="UP000032304">
    <property type="component" value="Chromosome 5"/>
</dbReference>
<evidence type="ECO:0000256" key="1">
    <source>
        <dbReference type="SAM" id="MobiDB-lite"/>
    </source>
</evidence>
<name>A0A0D2RRJ2_GOSRA</name>
<keyword evidence="3" id="KW-1185">Reference proteome</keyword>
<reference evidence="2 3" key="1">
    <citation type="journal article" date="2012" name="Nature">
        <title>Repeated polyploidization of Gossypium genomes and the evolution of spinnable cotton fibres.</title>
        <authorList>
            <person name="Paterson A.H."/>
            <person name="Wendel J.F."/>
            <person name="Gundlach H."/>
            <person name="Guo H."/>
            <person name="Jenkins J."/>
            <person name="Jin D."/>
            <person name="Llewellyn D."/>
            <person name="Showmaker K.C."/>
            <person name="Shu S."/>
            <person name="Udall J."/>
            <person name="Yoo M.J."/>
            <person name="Byers R."/>
            <person name="Chen W."/>
            <person name="Doron-Faigenboim A."/>
            <person name="Duke M.V."/>
            <person name="Gong L."/>
            <person name="Grimwood J."/>
            <person name="Grover C."/>
            <person name="Grupp K."/>
            <person name="Hu G."/>
            <person name="Lee T.H."/>
            <person name="Li J."/>
            <person name="Lin L."/>
            <person name="Liu T."/>
            <person name="Marler B.S."/>
            <person name="Page J.T."/>
            <person name="Roberts A.W."/>
            <person name="Romanel E."/>
            <person name="Sanders W.S."/>
            <person name="Szadkowski E."/>
            <person name="Tan X."/>
            <person name="Tang H."/>
            <person name="Xu C."/>
            <person name="Wang J."/>
            <person name="Wang Z."/>
            <person name="Zhang D."/>
            <person name="Zhang L."/>
            <person name="Ashrafi H."/>
            <person name="Bedon F."/>
            <person name="Bowers J.E."/>
            <person name="Brubaker C.L."/>
            <person name="Chee P.W."/>
            <person name="Das S."/>
            <person name="Gingle A.R."/>
            <person name="Haigler C.H."/>
            <person name="Harker D."/>
            <person name="Hoffmann L.V."/>
            <person name="Hovav R."/>
            <person name="Jones D.C."/>
            <person name="Lemke C."/>
            <person name="Mansoor S."/>
            <person name="ur Rahman M."/>
            <person name="Rainville L.N."/>
            <person name="Rambani A."/>
            <person name="Reddy U.K."/>
            <person name="Rong J.K."/>
            <person name="Saranga Y."/>
            <person name="Scheffler B.E."/>
            <person name="Scheffler J.A."/>
            <person name="Stelly D.M."/>
            <person name="Triplett B.A."/>
            <person name="Van Deynze A."/>
            <person name="Vaslin M.F."/>
            <person name="Waghmare V.N."/>
            <person name="Walford S.A."/>
            <person name="Wright R.J."/>
            <person name="Zaki E.A."/>
            <person name="Zhang T."/>
            <person name="Dennis E.S."/>
            <person name="Mayer K.F."/>
            <person name="Peterson D.G."/>
            <person name="Rokhsar D.S."/>
            <person name="Wang X."/>
            <person name="Schmutz J."/>
        </authorList>
    </citation>
    <scope>NUCLEOTIDE SEQUENCE [LARGE SCALE GENOMIC DNA]</scope>
</reference>
<evidence type="ECO:0000313" key="3">
    <source>
        <dbReference type="Proteomes" id="UP000032304"/>
    </source>
</evidence>
<gene>
    <name evidence="2" type="ORF">B456_005G224900</name>
</gene>
<feature type="compositionally biased region" description="Gly residues" evidence="1">
    <location>
        <begin position="33"/>
        <end position="48"/>
    </location>
</feature>
<evidence type="ECO:0000313" key="2">
    <source>
        <dbReference type="EMBL" id="KJB32111.1"/>
    </source>
</evidence>
<protein>
    <submittedName>
        <fullName evidence="2">Uncharacterized protein</fullName>
    </submittedName>
</protein>
<organism evidence="2 3">
    <name type="scientific">Gossypium raimondii</name>
    <name type="common">Peruvian cotton</name>
    <name type="synonym">Gossypium klotzschianum subsp. raimondii</name>
    <dbReference type="NCBI Taxonomy" id="29730"/>
    <lineage>
        <taxon>Eukaryota</taxon>
        <taxon>Viridiplantae</taxon>
        <taxon>Streptophyta</taxon>
        <taxon>Embryophyta</taxon>
        <taxon>Tracheophyta</taxon>
        <taxon>Spermatophyta</taxon>
        <taxon>Magnoliopsida</taxon>
        <taxon>eudicotyledons</taxon>
        <taxon>Gunneridae</taxon>
        <taxon>Pentapetalae</taxon>
        <taxon>rosids</taxon>
        <taxon>malvids</taxon>
        <taxon>Malvales</taxon>
        <taxon>Malvaceae</taxon>
        <taxon>Malvoideae</taxon>
        <taxon>Gossypium</taxon>
    </lineage>
</organism>
<feature type="region of interest" description="Disordered" evidence="1">
    <location>
        <begin position="33"/>
        <end position="58"/>
    </location>
</feature>
<dbReference type="EMBL" id="CM001744">
    <property type="protein sequence ID" value="KJB32111.1"/>
    <property type="molecule type" value="Genomic_DNA"/>
</dbReference>
<proteinExistence type="predicted"/>